<gene>
    <name evidence="2" type="ORF">FE246_08160</name>
</gene>
<proteinExistence type="predicted"/>
<comment type="caution">
    <text evidence="2">The sequence shown here is derived from an EMBL/GenBank/DDBJ whole genome shotgun (WGS) entry which is preliminary data.</text>
</comment>
<evidence type="ECO:0000313" key="3">
    <source>
        <dbReference type="Proteomes" id="UP000308001"/>
    </source>
</evidence>
<keyword evidence="1" id="KW-1133">Transmembrane helix</keyword>
<keyword evidence="1" id="KW-0472">Membrane</keyword>
<feature type="transmembrane region" description="Helical" evidence="1">
    <location>
        <begin position="403"/>
        <end position="421"/>
    </location>
</feature>
<evidence type="ECO:0000313" key="2">
    <source>
        <dbReference type="EMBL" id="TLS71576.1"/>
    </source>
</evidence>
<feature type="transmembrane region" description="Helical" evidence="1">
    <location>
        <begin position="433"/>
        <end position="451"/>
    </location>
</feature>
<dbReference type="Proteomes" id="UP000308001">
    <property type="component" value="Unassembled WGS sequence"/>
</dbReference>
<organism evidence="2 3">
    <name type="scientific">Aliarcobacter thereius</name>
    <dbReference type="NCBI Taxonomy" id="544718"/>
    <lineage>
        <taxon>Bacteria</taxon>
        <taxon>Pseudomonadati</taxon>
        <taxon>Campylobacterota</taxon>
        <taxon>Epsilonproteobacteria</taxon>
        <taxon>Campylobacterales</taxon>
        <taxon>Arcobacteraceae</taxon>
        <taxon>Aliarcobacter</taxon>
    </lineage>
</organism>
<evidence type="ECO:0008006" key="4">
    <source>
        <dbReference type="Google" id="ProtNLM"/>
    </source>
</evidence>
<feature type="transmembrane region" description="Helical" evidence="1">
    <location>
        <begin position="458"/>
        <end position="478"/>
    </location>
</feature>
<sequence>MINLENKAKCSHQFCTYEIYENNKCIFHCEKTIQNGWITENSDKYSKINDKIEKFWQIFIEENTNLSTKSDIIIPFYHTKLVESGELVDIRNIEELKFRNCTFADDFNLLGNNKKHKLKNLIIVNAISLKWFFIRDLHLEYFSLLNISFQQNPSFQSLEIKNGAELMDLKSLNNSEISINLNNIESSYKEFEIWKINDNNIKLNFEGCKFDYLYIHEINCKNIKINYSNFNKLKIEETRTINLKFKNVDFNENSKILFERINCGNLILDKVSQESKYIQFNHIKINYKFMLRKIELHNSYFNELDISESEKIIDKSSFTDSKLSNILWGNISQIKAGRDFFRELKSVYDENHNYLEANNFYTIEMKKYKEELFKKEKNKLFNNFQDKLIFWLGEKISDFSQSWVLALLWIFILNFTLFNLQEISSSNFVIEKVSIFLMILISCWIIGRFIFELNEKSNLYIFQHIFILIGLIIFTIIFSNIENVLQFSHIQSYTDYQKFNKNSIFILWIIHKMMLSFLVYHFVISLKKQTRR</sequence>
<protein>
    <recommendedName>
        <fullName evidence="4">Pentapeptide repeat-containing protein</fullName>
    </recommendedName>
</protein>
<accession>A0A5R9GXV2</accession>
<dbReference type="RefSeq" id="WP_138143012.1">
    <property type="nucleotide sequence ID" value="NZ_VBUF01000004.1"/>
</dbReference>
<dbReference type="EMBL" id="VBUF01000004">
    <property type="protein sequence ID" value="TLS71576.1"/>
    <property type="molecule type" value="Genomic_DNA"/>
</dbReference>
<reference evidence="2 3" key="1">
    <citation type="submission" date="2019-05" db="EMBL/GenBank/DDBJ databases">
        <title>Arcobacter cibarius and Arcobacter thereius providing challenges in identification an antibiotic susceptibility and Quinolone resistance.</title>
        <authorList>
            <person name="Busch A."/>
            <person name="Hanel I."/>
            <person name="Hotzel H."/>
            <person name="Tomaso H."/>
        </authorList>
    </citation>
    <scope>NUCLEOTIDE SEQUENCE [LARGE SCALE GENOMIC DNA]</scope>
    <source>
        <strain evidence="2 3">17CS1191_2</strain>
    </source>
</reference>
<dbReference type="AlphaFoldDB" id="A0A5R9GXV2"/>
<feature type="transmembrane region" description="Helical" evidence="1">
    <location>
        <begin position="505"/>
        <end position="526"/>
    </location>
</feature>
<keyword evidence="1" id="KW-0812">Transmembrane</keyword>
<evidence type="ECO:0000256" key="1">
    <source>
        <dbReference type="SAM" id="Phobius"/>
    </source>
</evidence>
<name>A0A5R9GXV2_9BACT</name>